<dbReference type="InterPro" id="IPR012677">
    <property type="entry name" value="Nucleotide-bd_a/b_plait_sf"/>
</dbReference>
<keyword evidence="11" id="KW-0539">Nucleus</keyword>
<evidence type="ECO:0000313" key="16">
    <source>
        <dbReference type="EMBL" id="WVZ16189.1"/>
    </source>
</evidence>
<evidence type="ECO:0000256" key="7">
    <source>
        <dbReference type="ARBA" id="ARBA00022833"/>
    </source>
</evidence>
<keyword evidence="4" id="KW-0479">Metal-binding</keyword>
<evidence type="ECO:0000313" key="17">
    <source>
        <dbReference type="Proteomes" id="UP001374535"/>
    </source>
</evidence>
<feature type="region of interest" description="Disordered" evidence="14">
    <location>
        <begin position="367"/>
        <end position="407"/>
    </location>
</feature>
<evidence type="ECO:0000256" key="12">
    <source>
        <dbReference type="ARBA" id="ARBA00054989"/>
    </source>
</evidence>
<dbReference type="EMBL" id="CP144698">
    <property type="protein sequence ID" value="WVZ16189.1"/>
    <property type="molecule type" value="Genomic_DNA"/>
</dbReference>
<dbReference type="InterPro" id="IPR000504">
    <property type="entry name" value="RRM_dom"/>
</dbReference>
<dbReference type="GO" id="GO:0008270">
    <property type="term" value="F:zinc ion binding"/>
    <property type="evidence" value="ECO:0007669"/>
    <property type="project" value="UniProtKB-KW"/>
</dbReference>
<dbReference type="GO" id="GO:0003723">
    <property type="term" value="F:RNA binding"/>
    <property type="evidence" value="ECO:0007669"/>
    <property type="project" value="UniProtKB-UniRule"/>
</dbReference>
<dbReference type="SUPFAM" id="SSF54928">
    <property type="entry name" value="RNA-binding domain, RBD"/>
    <property type="match status" value="1"/>
</dbReference>
<reference evidence="16 17" key="1">
    <citation type="journal article" date="2023" name="Life. Sci Alliance">
        <title>Evolutionary insights into 3D genome organization and epigenetic landscape of Vigna mungo.</title>
        <authorList>
            <person name="Junaid A."/>
            <person name="Singh B."/>
            <person name="Bhatia S."/>
        </authorList>
    </citation>
    <scope>NUCLEOTIDE SEQUENCE [LARGE SCALE GENOMIC DNA]</scope>
    <source>
        <strain evidence="16">Urdbean</strain>
    </source>
</reference>
<keyword evidence="17" id="KW-1185">Reference proteome</keyword>
<dbReference type="Pfam" id="PF00076">
    <property type="entry name" value="RRM_1"/>
    <property type="match status" value="1"/>
</dbReference>
<keyword evidence="9" id="KW-0238">DNA-binding</keyword>
<gene>
    <name evidence="16" type="ORF">V8G54_009171</name>
</gene>
<evidence type="ECO:0000256" key="6">
    <source>
        <dbReference type="ARBA" id="ARBA00022771"/>
    </source>
</evidence>
<keyword evidence="10" id="KW-0508">mRNA splicing</keyword>
<dbReference type="GO" id="GO:0089701">
    <property type="term" value="C:U2AF complex"/>
    <property type="evidence" value="ECO:0007669"/>
    <property type="project" value="InterPro"/>
</dbReference>
<dbReference type="AlphaFoldDB" id="A0AAQ3S577"/>
<name>A0AAQ3S577_VIGMU</name>
<dbReference type="GO" id="GO:0048573">
    <property type="term" value="P:photoperiodism, flowering"/>
    <property type="evidence" value="ECO:0007669"/>
    <property type="project" value="UniProtKB-ARBA"/>
</dbReference>
<evidence type="ECO:0000256" key="13">
    <source>
        <dbReference type="PROSITE-ProRule" id="PRU00176"/>
    </source>
</evidence>
<proteinExistence type="inferred from homology"/>
<dbReference type="PRINTS" id="PR01848">
    <property type="entry name" value="U2AUXFACTOR"/>
</dbReference>
<dbReference type="GO" id="GO:0000398">
    <property type="term" value="P:mRNA splicing, via spliceosome"/>
    <property type="evidence" value="ECO:0007669"/>
    <property type="project" value="InterPro"/>
</dbReference>
<organism evidence="16 17">
    <name type="scientific">Vigna mungo</name>
    <name type="common">Black gram</name>
    <name type="synonym">Phaseolus mungo</name>
    <dbReference type="NCBI Taxonomy" id="3915"/>
    <lineage>
        <taxon>Eukaryota</taxon>
        <taxon>Viridiplantae</taxon>
        <taxon>Streptophyta</taxon>
        <taxon>Embryophyta</taxon>
        <taxon>Tracheophyta</taxon>
        <taxon>Spermatophyta</taxon>
        <taxon>Magnoliopsida</taxon>
        <taxon>eudicotyledons</taxon>
        <taxon>Gunneridae</taxon>
        <taxon>Pentapetalae</taxon>
        <taxon>rosids</taxon>
        <taxon>fabids</taxon>
        <taxon>Fabales</taxon>
        <taxon>Fabaceae</taxon>
        <taxon>Papilionoideae</taxon>
        <taxon>50 kb inversion clade</taxon>
        <taxon>NPAAA clade</taxon>
        <taxon>indigoferoid/millettioid clade</taxon>
        <taxon>Phaseoleae</taxon>
        <taxon>Vigna</taxon>
    </lineage>
</organism>
<feature type="domain" description="RRM" evidence="15">
    <location>
        <begin position="242"/>
        <end position="319"/>
    </location>
</feature>
<evidence type="ECO:0000259" key="15">
    <source>
        <dbReference type="PROSITE" id="PS50102"/>
    </source>
</evidence>
<dbReference type="PANTHER" id="PTHR12620">
    <property type="entry name" value="U2 SNRNP AUXILIARY FACTOR, SMALL SUBUNIT"/>
    <property type="match status" value="1"/>
</dbReference>
<evidence type="ECO:0000256" key="4">
    <source>
        <dbReference type="ARBA" id="ARBA00022723"/>
    </source>
</evidence>
<comment type="subcellular location">
    <subcellularLocation>
        <location evidence="1">Nucleus</location>
    </subcellularLocation>
</comment>
<sequence length="569" mass="64146">MFRAVKSLEGLLLFRVVKSLEGLLLFRVVKSLQPLQGSVVPAGQMFPEGLSLFRAVKSFEVLLLFATIDGNPIPAALHLFLQFVVVCCCKSSSIFDGNLSRPLLSKLKFHGASSPSSIAVQVELKFHCASSPSSVAIQVGLLTLATIEKKLKTLEPKTFVNIKAGDGMTMGWTLGKEEIENPRQQQREEVKPHVSLVVVAMAEHLPSMFGTGTVMVNCHSTSREAHCSDMITPGGNAHGNPLDHRQIQDHFEEFYEDIFEELSKYGEIESLKVCDNLADHMAGNVYVKFSEEEHVTNVVRNLAGRFYAGRPVIVDFSLVTVFQGVTCRQYEENICNRHGCNFMHLKRISWDLRHQLFGKHHRRISNSKSRYGHRSHDEQSYRNHSRKRKSSSPELRGRSGSSRRKKGRKEATWVDVLTIKAQFQTSTLRTRLRIRWWDHVYHVEREFGSLGGCYNCAVAILNTEYTLIGVSVPGLEAEFQPVVNYLLPHILSHKQDPHDIHLQLLQDVTSRLLVFLPQLETDLSSFPDNPESNLRFLAMLAVGVASVEGNAKTCFEVVWLHKKTSHKGH</sequence>
<protein>
    <recommendedName>
        <fullName evidence="15">RRM domain-containing protein</fullName>
    </recommendedName>
</protein>
<evidence type="ECO:0000256" key="1">
    <source>
        <dbReference type="ARBA" id="ARBA00004123"/>
    </source>
</evidence>
<evidence type="ECO:0000256" key="8">
    <source>
        <dbReference type="ARBA" id="ARBA00022884"/>
    </source>
</evidence>
<evidence type="ECO:0000256" key="10">
    <source>
        <dbReference type="ARBA" id="ARBA00023187"/>
    </source>
</evidence>
<evidence type="ECO:0000256" key="5">
    <source>
        <dbReference type="ARBA" id="ARBA00022737"/>
    </source>
</evidence>
<dbReference type="InterPro" id="IPR009145">
    <property type="entry name" value="U2AF_small"/>
</dbReference>
<evidence type="ECO:0000256" key="14">
    <source>
        <dbReference type="SAM" id="MobiDB-lite"/>
    </source>
</evidence>
<evidence type="ECO:0000256" key="2">
    <source>
        <dbReference type="ARBA" id="ARBA00010269"/>
    </source>
</evidence>
<evidence type="ECO:0000256" key="3">
    <source>
        <dbReference type="ARBA" id="ARBA00022664"/>
    </source>
</evidence>
<keyword evidence="6" id="KW-0863">Zinc-finger</keyword>
<dbReference type="Proteomes" id="UP001374535">
    <property type="component" value="Chromosome 3"/>
</dbReference>
<evidence type="ECO:0000256" key="11">
    <source>
        <dbReference type="ARBA" id="ARBA00023242"/>
    </source>
</evidence>
<accession>A0AAQ3S577</accession>
<keyword evidence="7" id="KW-0862">Zinc</keyword>
<dbReference type="InterPro" id="IPR035979">
    <property type="entry name" value="RBD_domain_sf"/>
</dbReference>
<dbReference type="PROSITE" id="PS50102">
    <property type="entry name" value="RRM"/>
    <property type="match status" value="1"/>
</dbReference>
<comment type="similarity">
    <text evidence="2">Belongs to the splicing factor SR family.</text>
</comment>
<dbReference type="Gene3D" id="3.30.70.330">
    <property type="match status" value="1"/>
</dbReference>
<keyword evidence="3" id="KW-0507">mRNA processing</keyword>
<dbReference type="FunFam" id="3.30.70.330:FF:000122">
    <property type="entry name" value="Splicing factor U2AF small subunit"/>
    <property type="match status" value="1"/>
</dbReference>
<comment type="function">
    <text evidence="12">Necessary for the splicing of pre-mRNA. Probably active at the 3' splice sites.</text>
</comment>
<evidence type="ECO:0000256" key="9">
    <source>
        <dbReference type="ARBA" id="ARBA00023125"/>
    </source>
</evidence>
<dbReference type="GO" id="GO:0003677">
    <property type="term" value="F:DNA binding"/>
    <property type="evidence" value="ECO:0007669"/>
    <property type="project" value="UniProtKB-KW"/>
</dbReference>
<keyword evidence="5" id="KW-0677">Repeat</keyword>
<keyword evidence="8 13" id="KW-0694">RNA-binding</keyword>